<feature type="region of interest" description="Disordered" evidence="1">
    <location>
        <begin position="41"/>
        <end position="64"/>
    </location>
</feature>
<feature type="region of interest" description="Disordered" evidence="1">
    <location>
        <begin position="1"/>
        <end position="22"/>
    </location>
</feature>
<proteinExistence type="predicted"/>
<dbReference type="AlphaFoldDB" id="A0ABD0JCR0"/>
<dbReference type="EMBL" id="JACVVK020000499">
    <property type="protein sequence ID" value="KAK7469903.1"/>
    <property type="molecule type" value="Genomic_DNA"/>
</dbReference>
<feature type="non-terminal residue" evidence="2">
    <location>
        <position position="1"/>
    </location>
</feature>
<evidence type="ECO:0000313" key="2">
    <source>
        <dbReference type="EMBL" id="KAK7469903.1"/>
    </source>
</evidence>
<organism evidence="2 3">
    <name type="scientific">Batillaria attramentaria</name>
    <dbReference type="NCBI Taxonomy" id="370345"/>
    <lineage>
        <taxon>Eukaryota</taxon>
        <taxon>Metazoa</taxon>
        <taxon>Spiralia</taxon>
        <taxon>Lophotrochozoa</taxon>
        <taxon>Mollusca</taxon>
        <taxon>Gastropoda</taxon>
        <taxon>Caenogastropoda</taxon>
        <taxon>Sorbeoconcha</taxon>
        <taxon>Cerithioidea</taxon>
        <taxon>Batillariidae</taxon>
        <taxon>Batillaria</taxon>
    </lineage>
</organism>
<evidence type="ECO:0000313" key="3">
    <source>
        <dbReference type="Proteomes" id="UP001519460"/>
    </source>
</evidence>
<comment type="caution">
    <text evidence="2">The sequence shown here is derived from an EMBL/GenBank/DDBJ whole genome shotgun (WGS) entry which is preliminary data.</text>
</comment>
<evidence type="ECO:0000256" key="1">
    <source>
        <dbReference type="SAM" id="MobiDB-lite"/>
    </source>
</evidence>
<keyword evidence="3" id="KW-1185">Reference proteome</keyword>
<protein>
    <submittedName>
        <fullName evidence="2">Uncharacterized protein</fullName>
    </submittedName>
</protein>
<reference evidence="2 3" key="1">
    <citation type="journal article" date="2023" name="Sci. Data">
        <title>Genome assembly of the Korean intertidal mud-creeper Batillaria attramentaria.</title>
        <authorList>
            <person name="Patra A.K."/>
            <person name="Ho P.T."/>
            <person name="Jun S."/>
            <person name="Lee S.J."/>
            <person name="Kim Y."/>
            <person name="Won Y.J."/>
        </authorList>
    </citation>
    <scope>NUCLEOTIDE SEQUENCE [LARGE SCALE GENOMIC DNA]</scope>
    <source>
        <strain evidence="2">Wonlab-2016</strain>
    </source>
</reference>
<feature type="compositionally biased region" description="Gly residues" evidence="1">
    <location>
        <begin position="10"/>
        <end position="22"/>
    </location>
</feature>
<gene>
    <name evidence="2" type="ORF">BaRGS_00036066</name>
</gene>
<dbReference type="Proteomes" id="UP001519460">
    <property type="component" value="Unassembled WGS sequence"/>
</dbReference>
<name>A0ABD0JCR0_9CAEN</name>
<sequence>SADVGRRCPPGGGDGRVAAGGGLGPGQTGVVIGVSQLGQLRPDPHLEISPVSRGTRPRGEMGSALTLHEPGSLAARADRPHGKLHVACRTVESNGAANLIQFACRLMATFPTSLLQLMHFPPLSSAASAVMATCHQGAPETMADLHADCEIWGPPDEPREPFRSPFLHVGNKQRRTLTLCTSLVDLLSFVLPRAEAFCGQLRRRERRFGGIAYCMLRCNL</sequence>
<feature type="non-terminal residue" evidence="2">
    <location>
        <position position="220"/>
    </location>
</feature>
<accession>A0ABD0JCR0</accession>